<gene>
    <name evidence="2" type="ORF">BJX68DRAFT_231152</name>
</gene>
<organism evidence="2 3">
    <name type="scientific">Aspergillus pseudodeflectus</name>
    <dbReference type="NCBI Taxonomy" id="176178"/>
    <lineage>
        <taxon>Eukaryota</taxon>
        <taxon>Fungi</taxon>
        <taxon>Dikarya</taxon>
        <taxon>Ascomycota</taxon>
        <taxon>Pezizomycotina</taxon>
        <taxon>Eurotiomycetes</taxon>
        <taxon>Eurotiomycetidae</taxon>
        <taxon>Eurotiales</taxon>
        <taxon>Aspergillaceae</taxon>
        <taxon>Aspergillus</taxon>
        <taxon>Aspergillus subgen. Nidulantes</taxon>
    </lineage>
</organism>
<evidence type="ECO:0000313" key="2">
    <source>
        <dbReference type="EMBL" id="KAL2855787.1"/>
    </source>
</evidence>
<proteinExistence type="predicted"/>
<dbReference type="Proteomes" id="UP001610444">
    <property type="component" value="Unassembled WGS sequence"/>
</dbReference>
<dbReference type="GeneID" id="98154472"/>
<feature type="non-terminal residue" evidence="2">
    <location>
        <position position="84"/>
    </location>
</feature>
<sequence>MGQLFTVQLDASGVNLFEPSRLPCLFLGLTCALLTFPASVICPSGLFLTLSRQNGPQGTKPENIQLRKMGRSVPKMKPSVLKVV</sequence>
<accession>A0ABR4KU32</accession>
<dbReference type="RefSeq" id="XP_070902194.1">
    <property type="nucleotide sequence ID" value="XM_071039308.1"/>
</dbReference>
<evidence type="ECO:0000313" key="3">
    <source>
        <dbReference type="Proteomes" id="UP001610444"/>
    </source>
</evidence>
<comment type="caution">
    <text evidence="2">The sequence shown here is derived from an EMBL/GenBank/DDBJ whole genome shotgun (WGS) entry which is preliminary data.</text>
</comment>
<reference evidence="2 3" key="1">
    <citation type="submission" date="2024-07" db="EMBL/GenBank/DDBJ databases">
        <title>Section-level genome sequencing and comparative genomics of Aspergillus sections Usti and Cavernicolus.</title>
        <authorList>
            <consortium name="Lawrence Berkeley National Laboratory"/>
            <person name="Nybo J.L."/>
            <person name="Vesth T.C."/>
            <person name="Theobald S."/>
            <person name="Frisvad J.C."/>
            <person name="Larsen T.O."/>
            <person name="Kjaerboelling I."/>
            <person name="Rothschild-Mancinelli K."/>
            <person name="Lyhne E.K."/>
            <person name="Kogle M.E."/>
            <person name="Barry K."/>
            <person name="Clum A."/>
            <person name="Na H."/>
            <person name="Ledsgaard L."/>
            <person name="Lin J."/>
            <person name="Lipzen A."/>
            <person name="Kuo A."/>
            <person name="Riley R."/>
            <person name="Mondo S."/>
            <person name="LaButti K."/>
            <person name="Haridas S."/>
            <person name="Pangalinan J."/>
            <person name="Salamov A.A."/>
            <person name="Simmons B.A."/>
            <person name="Magnuson J.K."/>
            <person name="Chen J."/>
            <person name="Drula E."/>
            <person name="Henrissat B."/>
            <person name="Wiebenga A."/>
            <person name="Lubbers R.J."/>
            <person name="Gomes A.C."/>
            <person name="Macurrencykelacurrency M.R."/>
            <person name="Stajich J."/>
            <person name="Grigoriev I.V."/>
            <person name="Mortensen U.H."/>
            <person name="De vries R.P."/>
            <person name="Baker S.E."/>
            <person name="Andersen M.R."/>
        </authorList>
    </citation>
    <scope>NUCLEOTIDE SEQUENCE [LARGE SCALE GENOMIC DNA]</scope>
    <source>
        <strain evidence="2 3">CBS 756.74</strain>
    </source>
</reference>
<evidence type="ECO:0000256" key="1">
    <source>
        <dbReference type="SAM" id="Phobius"/>
    </source>
</evidence>
<dbReference type="EMBL" id="JBFXLR010000009">
    <property type="protein sequence ID" value="KAL2855787.1"/>
    <property type="molecule type" value="Genomic_DNA"/>
</dbReference>
<keyword evidence="1" id="KW-0812">Transmembrane</keyword>
<feature type="transmembrane region" description="Helical" evidence="1">
    <location>
        <begin position="25"/>
        <end position="50"/>
    </location>
</feature>
<keyword evidence="1" id="KW-0472">Membrane</keyword>
<keyword evidence="1" id="KW-1133">Transmembrane helix</keyword>
<protein>
    <submittedName>
        <fullName evidence="2">Uncharacterized protein</fullName>
    </submittedName>
</protein>
<keyword evidence="3" id="KW-1185">Reference proteome</keyword>
<name>A0ABR4KU32_9EURO</name>